<protein>
    <submittedName>
        <fullName evidence="2">Gamma-glutamyltransferase light chain 1-like</fullName>
    </submittedName>
</protein>
<dbReference type="PRINTS" id="PR01210">
    <property type="entry name" value="GGTRANSPTASE"/>
</dbReference>
<evidence type="ECO:0000313" key="1">
    <source>
        <dbReference type="Proteomes" id="UP000694941"/>
    </source>
</evidence>
<gene>
    <name evidence="2" type="primary">LOC106473356</name>
</gene>
<dbReference type="SUPFAM" id="SSF56235">
    <property type="entry name" value="N-terminal nucleophile aminohydrolases (Ntn hydrolases)"/>
    <property type="match status" value="1"/>
</dbReference>
<proteinExistence type="predicted"/>
<dbReference type="PANTHER" id="PTHR11686:SF9">
    <property type="entry name" value="RE13973P"/>
    <property type="match status" value="1"/>
</dbReference>
<accession>A0ABM1BVI9</accession>
<dbReference type="GeneID" id="106473356"/>
<dbReference type="InterPro" id="IPR043137">
    <property type="entry name" value="GGT_ssub_C"/>
</dbReference>
<dbReference type="InterPro" id="IPR000101">
    <property type="entry name" value="GGT_peptidase"/>
</dbReference>
<sequence length="200" mass="21345">MDTSHMVDTDMSHLSIVAPNGDAVAVSSSINSQFGSKRASLSTGIIFNNAMNTFTSLDVSITNGFPTSIHNKISPEKRPLSSMSPTIVVDGNGEIRLVIGGTGGSKITTATAFVTTLNLWAGKDINEATNTPRIHHQLIPNIIEYESNFSKEVLEGLKLRGHEVRGMSDSKSGIMSIARGPTGQLYASSDYRRGGKTDGF</sequence>
<organism evidence="1 2">
    <name type="scientific">Limulus polyphemus</name>
    <name type="common">Atlantic horseshoe crab</name>
    <dbReference type="NCBI Taxonomy" id="6850"/>
    <lineage>
        <taxon>Eukaryota</taxon>
        <taxon>Metazoa</taxon>
        <taxon>Ecdysozoa</taxon>
        <taxon>Arthropoda</taxon>
        <taxon>Chelicerata</taxon>
        <taxon>Merostomata</taxon>
        <taxon>Xiphosura</taxon>
        <taxon>Limulidae</taxon>
        <taxon>Limulus</taxon>
    </lineage>
</organism>
<dbReference type="RefSeq" id="XP_013789493.2">
    <property type="nucleotide sequence ID" value="XM_013934039.2"/>
</dbReference>
<keyword evidence="1" id="KW-1185">Reference proteome</keyword>
<dbReference type="InterPro" id="IPR029055">
    <property type="entry name" value="Ntn_hydrolases_N"/>
</dbReference>
<dbReference type="Gene3D" id="3.60.20.40">
    <property type="match status" value="1"/>
</dbReference>
<dbReference type="Pfam" id="PF01019">
    <property type="entry name" value="G_glu_transpept"/>
    <property type="match status" value="1"/>
</dbReference>
<reference evidence="2" key="1">
    <citation type="submission" date="2025-08" db="UniProtKB">
        <authorList>
            <consortium name="RefSeq"/>
        </authorList>
    </citation>
    <scope>IDENTIFICATION</scope>
    <source>
        <tissue evidence="2">Muscle</tissue>
    </source>
</reference>
<evidence type="ECO:0000313" key="2">
    <source>
        <dbReference type="RefSeq" id="XP_013789493.2"/>
    </source>
</evidence>
<dbReference type="Proteomes" id="UP000694941">
    <property type="component" value="Unplaced"/>
</dbReference>
<name>A0ABM1BVI9_LIMPO</name>
<dbReference type="PANTHER" id="PTHR11686">
    <property type="entry name" value="GAMMA GLUTAMYL TRANSPEPTIDASE"/>
    <property type="match status" value="1"/>
</dbReference>